<dbReference type="EMBL" id="JBAHYK010001481">
    <property type="protein sequence ID" value="KAL0567832.1"/>
    <property type="molecule type" value="Genomic_DNA"/>
</dbReference>
<gene>
    <name evidence="1" type="ORF">V5O48_014165</name>
</gene>
<keyword evidence="2" id="KW-1185">Reference proteome</keyword>
<evidence type="ECO:0000313" key="2">
    <source>
        <dbReference type="Proteomes" id="UP001465976"/>
    </source>
</evidence>
<dbReference type="InterPro" id="IPR042099">
    <property type="entry name" value="ANL_N_sf"/>
</dbReference>
<dbReference type="Gene3D" id="3.40.50.12780">
    <property type="entry name" value="N-terminal domain of ligase-like"/>
    <property type="match status" value="1"/>
</dbReference>
<name>A0ABR3EY21_9AGAR</name>
<reference evidence="1 2" key="1">
    <citation type="submission" date="2024-02" db="EMBL/GenBank/DDBJ databases">
        <title>A draft genome for the cacao thread blight pathogen Marasmius crinis-equi.</title>
        <authorList>
            <person name="Cohen S.P."/>
            <person name="Baruah I.K."/>
            <person name="Amoako-Attah I."/>
            <person name="Bukari Y."/>
            <person name="Meinhardt L.W."/>
            <person name="Bailey B.A."/>
        </authorList>
    </citation>
    <scope>NUCLEOTIDE SEQUENCE [LARGE SCALE GENOMIC DNA]</scope>
    <source>
        <strain evidence="1 2">GH-76</strain>
    </source>
</reference>
<evidence type="ECO:0008006" key="3">
    <source>
        <dbReference type="Google" id="ProtNLM"/>
    </source>
</evidence>
<proteinExistence type="predicted"/>
<dbReference type="SUPFAM" id="SSF56801">
    <property type="entry name" value="Acetyl-CoA synthetase-like"/>
    <property type="match status" value="1"/>
</dbReference>
<organism evidence="1 2">
    <name type="scientific">Marasmius crinis-equi</name>
    <dbReference type="NCBI Taxonomy" id="585013"/>
    <lineage>
        <taxon>Eukaryota</taxon>
        <taxon>Fungi</taxon>
        <taxon>Dikarya</taxon>
        <taxon>Basidiomycota</taxon>
        <taxon>Agaricomycotina</taxon>
        <taxon>Agaricomycetes</taxon>
        <taxon>Agaricomycetidae</taxon>
        <taxon>Agaricales</taxon>
        <taxon>Marasmiineae</taxon>
        <taxon>Marasmiaceae</taxon>
        <taxon>Marasmius</taxon>
    </lineage>
</organism>
<comment type="caution">
    <text evidence="1">The sequence shown here is derived from an EMBL/GenBank/DDBJ whole genome shotgun (WGS) entry which is preliminary data.</text>
</comment>
<protein>
    <recommendedName>
        <fullName evidence="3">AMP-dependent synthetase/ligase domain-containing protein</fullName>
    </recommendedName>
</protein>
<sequence length="127" mass="13790">MHIYSISRAGYIPHSFGRIAGAAVVKELPEQSDTKALIYSKAYKEIVQGIDSVRLYEAATSIPESNTTLPRLHEVGENEIALIVHTSGSTSGKPKLVHGSYKWLDGVIKKMGGSSYPQDGNSPEVFN</sequence>
<dbReference type="Proteomes" id="UP001465976">
    <property type="component" value="Unassembled WGS sequence"/>
</dbReference>
<evidence type="ECO:0000313" key="1">
    <source>
        <dbReference type="EMBL" id="KAL0567832.1"/>
    </source>
</evidence>
<accession>A0ABR3EY21</accession>